<feature type="transmembrane region" description="Helical" evidence="17">
    <location>
        <begin position="140"/>
        <end position="159"/>
    </location>
</feature>
<evidence type="ECO:0000256" key="4">
    <source>
        <dbReference type="ARBA" id="ARBA00021096"/>
    </source>
</evidence>
<name>K7QMV8_ARGAF</name>
<dbReference type="PRINTS" id="PR01434">
    <property type="entry name" value="NADHDHGNASE5"/>
</dbReference>
<geneLocation type="mitochondrion" evidence="21"/>
<dbReference type="Pfam" id="PF00662">
    <property type="entry name" value="Proton_antipo_N"/>
    <property type="match status" value="1"/>
</dbReference>
<dbReference type="EMBL" id="JQ665720">
    <property type="protein sequence ID" value="AFV32072.1"/>
    <property type="molecule type" value="Genomic_DNA"/>
</dbReference>
<dbReference type="PANTHER" id="PTHR42829">
    <property type="entry name" value="NADH-UBIQUINONE OXIDOREDUCTASE CHAIN 5"/>
    <property type="match status" value="1"/>
</dbReference>
<dbReference type="GO" id="GO:0042773">
    <property type="term" value="P:ATP synthesis coupled electron transport"/>
    <property type="evidence" value="ECO:0007669"/>
    <property type="project" value="InterPro"/>
</dbReference>
<feature type="transmembrane region" description="Helical" evidence="17">
    <location>
        <begin position="109"/>
        <end position="128"/>
    </location>
</feature>
<accession>K7QMV8</accession>
<keyword evidence="9" id="KW-1278">Translocase</keyword>
<keyword evidence="6" id="KW-0679">Respiratory chain</keyword>
<evidence type="ECO:0000256" key="10">
    <source>
        <dbReference type="ARBA" id="ARBA00022982"/>
    </source>
</evidence>
<feature type="transmembrane region" description="Helical" evidence="17">
    <location>
        <begin position="52"/>
        <end position="72"/>
    </location>
</feature>
<keyword evidence="14 17" id="KW-0496">Mitochondrion</keyword>
<evidence type="ECO:0000256" key="5">
    <source>
        <dbReference type="ARBA" id="ARBA00022448"/>
    </source>
</evidence>
<evidence type="ECO:0000259" key="18">
    <source>
        <dbReference type="Pfam" id="PF00361"/>
    </source>
</evidence>
<evidence type="ECO:0000256" key="8">
    <source>
        <dbReference type="ARBA" id="ARBA00022792"/>
    </source>
</evidence>
<evidence type="ECO:0000256" key="3">
    <source>
        <dbReference type="ARBA" id="ARBA00012944"/>
    </source>
</evidence>
<dbReference type="InterPro" id="IPR010934">
    <property type="entry name" value="NADH_DH_su5_C"/>
</dbReference>
<feature type="transmembrane region" description="Helical" evidence="17">
    <location>
        <begin position="287"/>
        <end position="308"/>
    </location>
</feature>
<evidence type="ECO:0000259" key="20">
    <source>
        <dbReference type="Pfam" id="PF06455"/>
    </source>
</evidence>
<evidence type="ECO:0000256" key="7">
    <source>
        <dbReference type="ARBA" id="ARBA00022692"/>
    </source>
</evidence>
<protein>
    <recommendedName>
        <fullName evidence="4 17">NADH-ubiquinone oxidoreductase chain 5</fullName>
        <ecNumber evidence="3 17">7.1.1.2</ecNumber>
    </recommendedName>
</protein>
<feature type="transmembrane region" description="Helical" evidence="17">
    <location>
        <begin position="7"/>
        <end position="32"/>
    </location>
</feature>
<evidence type="ECO:0000313" key="21">
    <source>
        <dbReference type="EMBL" id="AFV32072.1"/>
    </source>
</evidence>
<evidence type="ECO:0000256" key="2">
    <source>
        <dbReference type="ARBA" id="ARBA00004448"/>
    </source>
</evidence>
<comment type="similarity">
    <text evidence="17">Belongs to the complex I subunit 5 family.</text>
</comment>
<feature type="domain" description="NADH:quinone oxidoreductase/Mrp antiporter transmembrane" evidence="18">
    <location>
        <begin position="104"/>
        <end position="380"/>
    </location>
</feature>
<keyword evidence="13 17" id="KW-0830">Ubiquinone</keyword>
<evidence type="ECO:0000256" key="14">
    <source>
        <dbReference type="ARBA" id="ARBA00023128"/>
    </source>
</evidence>
<feature type="transmembrane region" description="Helical" evidence="17">
    <location>
        <begin position="205"/>
        <end position="225"/>
    </location>
</feature>
<feature type="transmembrane region" description="Helical" evidence="17">
    <location>
        <begin position="262"/>
        <end position="281"/>
    </location>
</feature>
<evidence type="ECO:0000256" key="15">
    <source>
        <dbReference type="ARBA" id="ARBA00023136"/>
    </source>
</evidence>
<feature type="transmembrane region" description="Helical" evidence="17">
    <location>
        <begin position="84"/>
        <end position="103"/>
    </location>
</feature>
<comment type="function">
    <text evidence="17">Core subunit of the mitochondrial membrane respiratory chain NADH dehydrogenase (Complex I) which catalyzes electron transfer from NADH through the respiratory chain, using ubiquinone as an electron acceptor. Essential for the catalytic activity and assembly of complex I.</text>
</comment>
<keyword evidence="8" id="KW-0999">Mitochondrion inner membrane</keyword>
<keyword evidence="5 17" id="KW-0813">Transport</keyword>
<evidence type="ECO:0000256" key="11">
    <source>
        <dbReference type="ARBA" id="ARBA00022989"/>
    </source>
</evidence>
<dbReference type="InterPro" id="IPR003945">
    <property type="entry name" value="NU5C-like"/>
</dbReference>
<keyword evidence="11 17" id="KW-1133">Transmembrane helix</keyword>
<dbReference type="GeneID" id="14050012"/>
<dbReference type="GO" id="GO:0015990">
    <property type="term" value="P:electron transport coupled proton transport"/>
    <property type="evidence" value="ECO:0007669"/>
    <property type="project" value="TreeGrafter"/>
</dbReference>
<evidence type="ECO:0000256" key="1">
    <source>
        <dbReference type="ARBA" id="ARBA00003257"/>
    </source>
</evidence>
<comment type="function">
    <text evidence="1">Core subunit of the mitochondrial membrane respiratory chain NADH dehydrogenase (Complex I) that is believed to belong to the minimal assembly required for catalysis. Complex I functions in the transfer of electrons from NADH to the respiratory chain. The immediate electron acceptor for the enzyme is believed to be ubiquinone.</text>
</comment>
<keyword evidence="7 17" id="KW-0812">Transmembrane</keyword>
<dbReference type="GO" id="GO:0008137">
    <property type="term" value="F:NADH dehydrogenase (ubiquinone) activity"/>
    <property type="evidence" value="ECO:0007669"/>
    <property type="project" value="UniProtKB-EC"/>
</dbReference>
<keyword evidence="12 17" id="KW-0520">NAD</keyword>
<evidence type="ECO:0000256" key="13">
    <source>
        <dbReference type="ARBA" id="ARBA00023075"/>
    </source>
</evidence>
<dbReference type="RefSeq" id="YP_007026375.1">
    <property type="nucleotide sequence ID" value="NC_019642.1"/>
</dbReference>
<dbReference type="InterPro" id="IPR001750">
    <property type="entry name" value="ND/Mrp_TM"/>
</dbReference>
<feature type="transmembrane region" description="Helical" evidence="17">
    <location>
        <begin position="367"/>
        <end position="389"/>
    </location>
</feature>
<keyword evidence="15 17" id="KW-0472">Membrane</keyword>
<feature type="transmembrane region" description="Helical" evidence="17">
    <location>
        <begin position="479"/>
        <end position="502"/>
    </location>
</feature>
<evidence type="ECO:0000256" key="12">
    <source>
        <dbReference type="ARBA" id="ARBA00023027"/>
    </source>
</evidence>
<proteinExistence type="inferred from homology"/>
<dbReference type="PANTHER" id="PTHR42829:SF2">
    <property type="entry name" value="NADH-UBIQUINONE OXIDOREDUCTASE CHAIN 5"/>
    <property type="match status" value="1"/>
</dbReference>
<dbReference type="EC" id="7.1.1.2" evidence="3 17"/>
<reference evidence="21" key="1">
    <citation type="submission" date="2012-02" db="EMBL/GenBank/DDBJ databases">
        <title>Mitochondrial genome for Argas africolumbae.</title>
        <authorList>
            <person name="Mans B.J."/>
            <person name="de Klerk D.G."/>
            <person name="Pienaar R."/>
            <person name="de Castro M."/>
            <person name="Latif A.A."/>
        </authorList>
    </citation>
    <scope>NUCLEOTIDE SEQUENCE</scope>
</reference>
<gene>
    <name evidence="21" type="primary">ND5</name>
</gene>
<sequence>MFLFWGMIILFLSFLFFICSLKFLMGMMIFLLEYTLVGLGGLEIKLFLLFDWMSLMFAAVVMFISSMVIIFSNDYMENDKFKNYFLYGVLLFVSSMIFMIFGLNLLVILLGWDGLGLTSYCLVIYYQNSKSDCAGMITVLSNRVGDVLILLSIVMLINFGHLDLISMGSMIMLPGFFLIVASMTKSAQIPFSAWLPAAMAAPTPVSSLVHSSTLVTAGVYLLIRLSNLFQFNFFSKYLLYFSLLTVIMAGLGAMLEMDLKKIIALSTLGQIGLMMVVLSVGMVNLSFFHLLTHAVFKAMLFLCAGMMIHNNMGGQDIRTMGLYFQVNPLISGAFGLSSMALFGFPFLSGFYSKDLLLEYFYLTEDSFFVLFLLIIATVLTCVYSLRLMYYVVWKGLMWKPVVVVAFSKFMGIPIMIMGFVVIFFGSCLMWIIFPEPKNFFLNFNLKCLNLYILLFSFWMFFLCYFNSSGFEGKIIFSEFLSSLWFLSMMTSFFPMKMFSISYKFSISELSWMEEMGPSGLLKVNTKLSGIIYWFQYNNIFSFLLFMVSFFIIFS</sequence>
<dbReference type="GO" id="GO:0005743">
    <property type="term" value="C:mitochondrial inner membrane"/>
    <property type="evidence" value="ECO:0007669"/>
    <property type="project" value="UniProtKB-SubCell"/>
</dbReference>
<dbReference type="CTD" id="4540"/>
<evidence type="ECO:0000256" key="6">
    <source>
        <dbReference type="ARBA" id="ARBA00022660"/>
    </source>
</evidence>
<feature type="transmembrane region" description="Helical" evidence="17">
    <location>
        <begin position="237"/>
        <end position="255"/>
    </location>
</feature>
<feature type="transmembrane region" description="Helical" evidence="17">
    <location>
        <begin position="409"/>
        <end position="433"/>
    </location>
</feature>
<comment type="subcellular location">
    <subcellularLocation>
        <location evidence="2">Mitochondrion inner membrane</location>
        <topology evidence="2">Multi-pass membrane protein</topology>
    </subcellularLocation>
</comment>
<feature type="transmembrane region" description="Helical" evidence="17">
    <location>
        <begin position="329"/>
        <end position="347"/>
    </location>
</feature>
<evidence type="ECO:0000259" key="19">
    <source>
        <dbReference type="Pfam" id="PF00662"/>
    </source>
</evidence>
<dbReference type="AlphaFoldDB" id="K7QMV8"/>
<dbReference type="GO" id="GO:0003954">
    <property type="term" value="F:NADH dehydrogenase activity"/>
    <property type="evidence" value="ECO:0007669"/>
    <property type="project" value="TreeGrafter"/>
</dbReference>
<feature type="transmembrane region" description="Helical" evidence="17">
    <location>
        <begin position="448"/>
        <end position="467"/>
    </location>
</feature>
<keyword evidence="10" id="KW-0249">Electron transport</keyword>
<evidence type="ECO:0000256" key="9">
    <source>
        <dbReference type="ARBA" id="ARBA00022967"/>
    </source>
</evidence>
<evidence type="ECO:0000256" key="16">
    <source>
        <dbReference type="ARBA" id="ARBA00049551"/>
    </source>
</evidence>
<dbReference type="Pfam" id="PF00361">
    <property type="entry name" value="Proton_antipo_M"/>
    <property type="match status" value="1"/>
</dbReference>
<comment type="catalytic activity">
    <reaction evidence="16 17">
        <text>a ubiquinone + NADH + 5 H(+)(in) = a ubiquinol + NAD(+) + 4 H(+)(out)</text>
        <dbReference type="Rhea" id="RHEA:29091"/>
        <dbReference type="Rhea" id="RHEA-COMP:9565"/>
        <dbReference type="Rhea" id="RHEA-COMP:9566"/>
        <dbReference type="ChEBI" id="CHEBI:15378"/>
        <dbReference type="ChEBI" id="CHEBI:16389"/>
        <dbReference type="ChEBI" id="CHEBI:17976"/>
        <dbReference type="ChEBI" id="CHEBI:57540"/>
        <dbReference type="ChEBI" id="CHEBI:57945"/>
        <dbReference type="EC" id="7.1.1.2"/>
    </reaction>
</comment>
<feature type="transmembrane region" description="Helical" evidence="17">
    <location>
        <begin position="530"/>
        <end position="553"/>
    </location>
</feature>
<dbReference type="Pfam" id="PF06455">
    <property type="entry name" value="NADH5_C"/>
    <property type="match status" value="1"/>
</dbReference>
<organism evidence="21">
    <name type="scientific">Argas africolumbae</name>
    <name type="common">Soft tick</name>
    <dbReference type="NCBI Taxonomy" id="1210872"/>
    <lineage>
        <taxon>Eukaryota</taxon>
        <taxon>Metazoa</taxon>
        <taxon>Ecdysozoa</taxon>
        <taxon>Arthropoda</taxon>
        <taxon>Chelicerata</taxon>
        <taxon>Arachnida</taxon>
        <taxon>Acari</taxon>
        <taxon>Parasitiformes</taxon>
        <taxon>Ixodida</taxon>
        <taxon>Ixodoidea</taxon>
        <taxon>Argasidae</taxon>
        <taxon>Argasinae</taxon>
        <taxon>Argas</taxon>
    </lineage>
</organism>
<feature type="domain" description="NADH dehydrogenase subunit 5 C-terminal" evidence="20">
    <location>
        <begin position="383"/>
        <end position="552"/>
    </location>
</feature>
<evidence type="ECO:0000256" key="17">
    <source>
        <dbReference type="RuleBase" id="RU003404"/>
    </source>
</evidence>
<dbReference type="InterPro" id="IPR001516">
    <property type="entry name" value="Proton_antipo_N"/>
</dbReference>
<feature type="domain" description="NADH-Ubiquinone oxidoreductase (complex I) chain 5 N-terminal" evidence="19">
    <location>
        <begin position="39"/>
        <end position="85"/>
    </location>
</feature>